<dbReference type="EMBL" id="FJ168556">
    <property type="protein sequence ID" value="ACI16043.1"/>
    <property type="molecule type" value="Genomic_DNA"/>
</dbReference>
<evidence type="ECO:0000256" key="6">
    <source>
        <dbReference type="ARBA" id="ARBA00022840"/>
    </source>
</evidence>
<dbReference type="Pfam" id="PF00069">
    <property type="entry name" value="Pkinase"/>
    <property type="match status" value="1"/>
</dbReference>
<comment type="catalytic activity">
    <reaction evidence="7">
        <text>L-threonyl-[protein] + ATP = O-phospho-L-threonyl-[protein] + ADP + H(+)</text>
        <dbReference type="Rhea" id="RHEA:46608"/>
        <dbReference type="Rhea" id="RHEA-COMP:11060"/>
        <dbReference type="Rhea" id="RHEA-COMP:11605"/>
        <dbReference type="ChEBI" id="CHEBI:15378"/>
        <dbReference type="ChEBI" id="CHEBI:30013"/>
        <dbReference type="ChEBI" id="CHEBI:30616"/>
        <dbReference type="ChEBI" id="CHEBI:61977"/>
        <dbReference type="ChEBI" id="CHEBI:456216"/>
        <dbReference type="EC" id="2.7.11.1"/>
    </reaction>
</comment>
<evidence type="ECO:0000256" key="2">
    <source>
        <dbReference type="ARBA" id="ARBA00022527"/>
    </source>
</evidence>
<reference evidence="12" key="1">
    <citation type="submission" date="2008-08" db="EMBL/GenBank/DDBJ databases">
        <title>Insights into the genome sequence of a free-living kinetoplastid: Bodo saltans (Kinetoplastida: Euglenozoa).</title>
        <authorList>
            <person name="Jackson A.P."/>
            <person name="Quail M.A."/>
            <person name="Berriman M."/>
        </authorList>
    </citation>
    <scope>NUCLEOTIDE SEQUENCE</scope>
    <source>
        <strain evidence="12">Lake Konstanz</strain>
    </source>
</reference>
<dbReference type="FunFam" id="1.10.510.10:FF:000459">
    <property type="entry name" value="Casein kinase II subunit alpha"/>
    <property type="match status" value="1"/>
</dbReference>
<keyword evidence="3" id="KW-0808">Transferase</keyword>
<keyword evidence="4 9" id="KW-0547">Nucleotide-binding</keyword>
<dbReference type="GO" id="GO:0051726">
    <property type="term" value="P:regulation of cell cycle"/>
    <property type="evidence" value="ECO:0007669"/>
    <property type="project" value="TreeGrafter"/>
</dbReference>
<evidence type="ECO:0000256" key="4">
    <source>
        <dbReference type="ARBA" id="ARBA00022741"/>
    </source>
</evidence>
<sequence length="365" mass="41835">MSSPSPDEGSPVTASGCYSHPFWLANKSKPTEYWDYENSVLDFSSIEPYECIQKIGRGKYSEVFRGRNRNNGEICVIKVLKPVKTKKIHREITILQNLYGGPNVVRLLDVAQEPQTETPVLVFENVDSQDFRTLYPKLSSFDIRYYMYEILRTLHFAHSMGIFHRDIKPHNVMIDPTQRKVRVIDWGLGEYYHHGTGYNVRVASRYYKGPELLVGHRMYDYSLDVWSLGCVLAGILFRKEPFFQGKDNIDQLVQIANVLGKDDLLAYCKKYKIKLDREFDELIVKQNKPKVTFQQLVTPSVAKMCEPVALDLLSRMLVYDHQERILPHEAMAHPYFDPIRAEAAATAAAAAARSATHHNEASSVL</sequence>
<dbReference type="InterPro" id="IPR011009">
    <property type="entry name" value="Kinase-like_dom_sf"/>
</dbReference>
<accession>B6DTK9</accession>
<evidence type="ECO:0000256" key="5">
    <source>
        <dbReference type="ARBA" id="ARBA00022777"/>
    </source>
</evidence>
<dbReference type="EMBL" id="CYKH01001376">
    <property type="protein sequence ID" value="CUG86730.1"/>
    <property type="molecule type" value="Genomic_DNA"/>
</dbReference>
<dbReference type="CDD" id="cd14132">
    <property type="entry name" value="STKc_CK2_alpha"/>
    <property type="match status" value="1"/>
</dbReference>
<dbReference type="GO" id="GO:0004674">
    <property type="term" value="F:protein serine/threonine kinase activity"/>
    <property type="evidence" value="ECO:0007669"/>
    <property type="project" value="UniProtKB-KW"/>
</dbReference>
<dbReference type="PROSITE" id="PS00108">
    <property type="entry name" value="PROTEIN_KINASE_ST"/>
    <property type="match status" value="1"/>
</dbReference>
<gene>
    <name evidence="13" type="ORF">BSAL_94460</name>
</gene>
<evidence type="ECO:0000256" key="8">
    <source>
        <dbReference type="ARBA" id="ARBA00048679"/>
    </source>
</evidence>
<proteinExistence type="inferred from homology"/>
<dbReference type="SMART" id="SM00220">
    <property type="entry name" value="S_TKc"/>
    <property type="match status" value="1"/>
</dbReference>
<evidence type="ECO:0000256" key="3">
    <source>
        <dbReference type="ARBA" id="ARBA00022679"/>
    </source>
</evidence>
<feature type="binding site" evidence="9">
    <location>
        <position position="78"/>
    </location>
    <ligand>
        <name>ATP</name>
        <dbReference type="ChEBI" id="CHEBI:30616"/>
    </ligand>
</feature>
<dbReference type="OrthoDB" id="10254671at2759"/>
<comment type="similarity">
    <text evidence="10">Belongs to the protein kinase superfamily.</text>
</comment>
<name>B6DTK9_BODSA</name>
<dbReference type="Gene3D" id="1.10.510.10">
    <property type="entry name" value="Transferase(Phosphotransferase) domain 1"/>
    <property type="match status" value="1"/>
</dbReference>
<keyword evidence="6 9" id="KW-0067">ATP-binding</keyword>
<dbReference type="PROSITE" id="PS00107">
    <property type="entry name" value="PROTEIN_KINASE_ATP"/>
    <property type="match status" value="1"/>
</dbReference>
<dbReference type="InterPro" id="IPR000719">
    <property type="entry name" value="Prot_kinase_dom"/>
</dbReference>
<reference evidence="14" key="3">
    <citation type="submission" date="2015-09" db="EMBL/GenBank/DDBJ databases">
        <authorList>
            <consortium name="Pathogen Informatics"/>
        </authorList>
    </citation>
    <scope>NUCLEOTIDE SEQUENCE [LARGE SCALE GENOMIC DNA]</scope>
    <source>
        <strain evidence="14">Lake Konstanz</strain>
    </source>
</reference>
<dbReference type="GO" id="GO:0005829">
    <property type="term" value="C:cytosol"/>
    <property type="evidence" value="ECO:0007669"/>
    <property type="project" value="TreeGrafter"/>
</dbReference>
<dbReference type="Proteomes" id="UP000051952">
    <property type="component" value="Unassembled WGS sequence"/>
</dbReference>
<comment type="catalytic activity">
    <reaction evidence="8">
        <text>L-seryl-[protein] + ATP = O-phospho-L-seryl-[protein] + ADP + H(+)</text>
        <dbReference type="Rhea" id="RHEA:17989"/>
        <dbReference type="Rhea" id="RHEA-COMP:9863"/>
        <dbReference type="Rhea" id="RHEA-COMP:11604"/>
        <dbReference type="ChEBI" id="CHEBI:15378"/>
        <dbReference type="ChEBI" id="CHEBI:29999"/>
        <dbReference type="ChEBI" id="CHEBI:30616"/>
        <dbReference type="ChEBI" id="CHEBI:83421"/>
        <dbReference type="ChEBI" id="CHEBI:456216"/>
        <dbReference type="EC" id="2.7.11.1"/>
    </reaction>
</comment>
<evidence type="ECO:0000256" key="10">
    <source>
        <dbReference type="RuleBase" id="RU000304"/>
    </source>
</evidence>
<dbReference type="InterPro" id="IPR045216">
    <property type="entry name" value="CK2_alpha"/>
</dbReference>
<dbReference type="GO" id="GO:0006357">
    <property type="term" value="P:regulation of transcription by RNA polymerase II"/>
    <property type="evidence" value="ECO:0007669"/>
    <property type="project" value="UniProtKB-ARBA"/>
</dbReference>
<dbReference type="PANTHER" id="PTHR24054">
    <property type="entry name" value="CASEIN KINASE II SUBUNIT ALPHA"/>
    <property type="match status" value="1"/>
</dbReference>
<dbReference type="Gene3D" id="3.30.200.20">
    <property type="entry name" value="Phosphorylase Kinase, domain 1"/>
    <property type="match status" value="1"/>
</dbReference>
<reference evidence="13" key="2">
    <citation type="submission" date="2015-09" db="EMBL/GenBank/DDBJ databases">
        <authorList>
            <person name="Jackson K.R."/>
            <person name="Lunt B.L."/>
            <person name="Fisher J.N.B."/>
            <person name="Gardner A.V."/>
            <person name="Bailey M.E."/>
            <person name="Deus L.M."/>
            <person name="Earl A.S."/>
            <person name="Gibby P.D."/>
            <person name="Hartmann K.A."/>
            <person name="Liu J.E."/>
            <person name="Manci A.M."/>
            <person name="Nielsen D.A."/>
            <person name="Solomon M.B."/>
            <person name="Breakwell D.P."/>
            <person name="Burnett S.H."/>
            <person name="Grose J.H."/>
        </authorList>
    </citation>
    <scope>NUCLEOTIDE SEQUENCE [LARGE SCALE GENOMIC DNA]</scope>
    <source>
        <strain evidence="13">Lake Konstanz</strain>
    </source>
</reference>
<evidence type="ECO:0000256" key="9">
    <source>
        <dbReference type="PROSITE-ProRule" id="PRU10141"/>
    </source>
</evidence>
<dbReference type="GO" id="GO:0031981">
    <property type="term" value="C:nuclear lumen"/>
    <property type="evidence" value="ECO:0007669"/>
    <property type="project" value="UniProtKB-ARBA"/>
</dbReference>
<keyword evidence="2 10" id="KW-0723">Serine/threonine-protein kinase</keyword>
<keyword evidence="5 12" id="KW-0418">Kinase</keyword>
<evidence type="ECO:0000256" key="1">
    <source>
        <dbReference type="ARBA" id="ARBA00012513"/>
    </source>
</evidence>
<evidence type="ECO:0000259" key="11">
    <source>
        <dbReference type="PROSITE" id="PS50011"/>
    </source>
</evidence>
<evidence type="ECO:0000313" key="12">
    <source>
        <dbReference type="EMBL" id="ACI16043.1"/>
    </source>
</evidence>
<dbReference type="GO" id="GO:0005524">
    <property type="term" value="F:ATP binding"/>
    <property type="evidence" value="ECO:0007669"/>
    <property type="project" value="UniProtKB-UniRule"/>
</dbReference>
<dbReference type="OMA" id="SSHICTE"/>
<dbReference type="VEuPathDB" id="TriTrypDB:BSAL_94460"/>
<feature type="domain" description="Protein kinase" evidence="11">
    <location>
        <begin position="49"/>
        <end position="336"/>
    </location>
</feature>
<dbReference type="FunFam" id="3.30.200.20:FF:000088">
    <property type="entry name" value="Casein kinase II subunit alpha"/>
    <property type="match status" value="1"/>
</dbReference>
<dbReference type="InterPro" id="IPR008271">
    <property type="entry name" value="Ser/Thr_kinase_AS"/>
</dbReference>
<organism evidence="12">
    <name type="scientific">Bodo saltans</name>
    <name type="common">Flagellated protozoan</name>
    <dbReference type="NCBI Taxonomy" id="75058"/>
    <lineage>
        <taxon>Eukaryota</taxon>
        <taxon>Discoba</taxon>
        <taxon>Euglenozoa</taxon>
        <taxon>Kinetoplastea</taxon>
        <taxon>Metakinetoplastina</taxon>
        <taxon>Eubodonida</taxon>
        <taxon>Bodonidae</taxon>
        <taxon>Bodo</taxon>
    </lineage>
</organism>
<evidence type="ECO:0000313" key="13">
    <source>
        <dbReference type="EMBL" id="CUG86730.1"/>
    </source>
</evidence>
<evidence type="ECO:0000313" key="14">
    <source>
        <dbReference type="Proteomes" id="UP000051952"/>
    </source>
</evidence>
<dbReference type="SUPFAM" id="SSF56112">
    <property type="entry name" value="Protein kinase-like (PK-like)"/>
    <property type="match status" value="1"/>
</dbReference>
<dbReference type="PANTHER" id="PTHR24054:SF55">
    <property type="entry name" value="CASEIN KINASE II, ALPHA CHAIN"/>
    <property type="match status" value="1"/>
</dbReference>
<dbReference type="GO" id="GO:0005956">
    <property type="term" value="C:protein kinase CK2 complex"/>
    <property type="evidence" value="ECO:0007669"/>
    <property type="project" value="TreeGrafter"/>
</dbReference>
<dbReference type="AlphaFoldDB" id="B6DTK9"/>
<dbReference type="PROSITE" id="PS50011">
    <property type="entry name" value="PROTEIN_KINASE_DOM"/>
    <property type="match status" value="1"/>
</dbReference>
<dbReference type="InterPro" id="IPR017441">
    <property type="entry name" value="Protein_kinase_ATP_BS"/>
</dbReference>
<protein>
    <recommendedName>
        <fullName evidence="1">non-specific serine/threonine protein kinase</fullName>
        <ecNumber evidence="1">2.7.11.1</ecNumber>
    </recommendedName>
</protein>
<dbReference type="EC" id="2.7.11.1" evidence="1"/>
<keyword evidence="14" id="KW-1185">Reference proteome</keyword>
<evidence type="ECO:0000256" key="7">
    <source>
        <dbReference type="ARBA" id="ARBA00047899"/>
    </source>
</evidence>